<name>S2KAH9_MUCC1</name>
<dbReference type="STRING" id="1220926.S2KAH9"/>
<dbReference type="Proteomes" id="UP000014254">
    <property type="component" value="Unassembled WGS sequence"/>
</dbReference>
<dbReference type="InParanoid" id="S2KAH9"/>
<protein>
    <submittedName>
        <fullName evidence="1">Uncharacterized protein</fullName>
    </submittedName>
</protein>
<dbReference type="AlphaFoldDB" id="S2KAH9"/>
<dbReference type="EMBL" id="KE123936">
    <property type="protein sequence ID" value="EPB89320.1"/>
    <property type="molecule type" value="Genomic_DNA"/>
</dbReference>
<evidence type="ECO:0000313" key="2">
    <source>
        <dbReference type="Proteomes" id="UP000014254"/>
    </source>
</evidence>
<dbReference type="Gene3D" id="4.10.60.10">
    <property type="entry name" value="Zinc finger, CCHC-type"/>
    <property type="match status" value="1"/>
</dbReference>
<sequence>MVFHLQPTGEPDHITSSAAARPSLDHFTGKVARPSLTGTVPYHSIIIDITNVLNKMKTFILDLATFCESNAHLWAVSEQIRKENGRLFAEISVSPSMYQIFLQNPTLKLENFDAPFMAYPSLSPSTNIVKLSLHKLPSQYGRQNGDEQLQNDMHFNFDQFRKLIDCGYGKHTALTHAFNWTYNPVDYSSPSGDLLQTQEQVLVFATWAVMPPYCKYCHSMNHALIECALRKKKLTCDLCHEFGHFQREYPRRNEDSSKSGKKRKVSQGSKKNVVFQLFSTSSVSIPSPSKSNIEKAAFETNAAATVRATAEIQTVIDVNAAAEVLASDAIKAQVAVDARAATVAKARSGN</sequence>
<gene>
    <name evidence="1" type="ORF">HMPREF1544_03829</name>
</gene>
<reference evidence="2" key="1">
    <citation type="submission" date="2013-05" db="EMBL/GenBank/DDBJ databases">
        <title>The Genome sequence of Mucor circinelloides f. circinelloides 1006PhL.</title>
        <authorList>
            <consortium name="The Broad Institute Genomics Platform"/>
            <person name="Cuomo C."/>
            <person name="Earl A."/>
            <person name="Findley K."/>
            <person name="Lee S.C."/>
            <person name="Walker B."/>
            <person name="Young S."/>
            <person name="Zeng Q."/>
            <person name="Gargeya S."/>
            <person name="Fitzgerald M."/>
            <person name="Haas B."/>
            <person name="Abouelleil A."/>
            <person name="Allen A.W."/>
            <person name="Alvarado L."/>
            <person name="Arachchi H.M."/>
            <person name="Berlin A.M."/>
            <person name="Chapman S.B."/>
            <person name="Gainer-Dewar J."/>
            <person name="Goldberg J."/>
            <person name="Griggs A."/>
            <person name="Gujja S."/>
            <person name="Hansen M."/>
            <person name="Howarth C."/>
            <person name="Imamovic A."/>
            <person name="Ireland A."/>
            <person name="Larimer J."/>
            <person name="McCowan C."/>
            <person name="Murphy C."/>
            <person name="Pearson M."/>
            <person name="Poon T.W."/>
            <person name="Priest M."/>
            <person name="Roberts A."/>
            <person name="Saif S."/>
            <person name="Shea T."/>
            <person name="Sisk P."/>
            <person name="Sykes S."/>
            <person name="Wortman J."/>
            <person name="Nusbaum C."/>
            <person name="Birren B."/>
        </authorList>
    </citation>
    <scope>NUCLEOTIDE SEQUENCE [LARGE SCALE GENOMIC DNA]</scope>
    <source>
        <strain evidence="2">1006PhL</strain>
    </source>
</reference>
<proteinExistence type="predicted"/>
<dbReference type="OrthoDB" id="2275825at2759"/>
<accession>S2KAH9</accession>
<organism evidence="1 2">
    <name type="scientific">Mucor circinelloides f. circinelloides (strain 1006PhL)</name>
    <name type="common">Mucormycosis agent</name>
    <name type="synonym">Calyptromyces circinelloides</name>
    <dbReference type="NCBI Taxonomy" id="1220926"/>
    <lineage>
        <taxon>Eukaryota</taxon>
        <taxon>Fungi</taxon>
        <taxon>Fungi incertae sedis</taxon>
        <taxon>Mucoromycota</taxon>
        <taxon>Mucoromycotina</taxon>
        <taxon>Mucoromycetes</taxon>
        <taxon>Mucorales</taxon>
        <taxon>Mucorineae</taxon>
        <taxon>Mucoraceae</taxon>
        <taxon>Mucor</taxon>
    </lineage>
</organism>
<keyword evidence="2" id="KW-1185">Reference proteome</keyword>
<evidence type="ECO:0000313" key="1">
    <source>
        <dbReference type="EMBL" id="EPB89320.1"/>
    </source>
</evidence>
<dbReference type="VEuPathDB" id="FungiDB:HMPREF1544_03829"/>